<dbReference type="AlphaFoldDB" id="A0A9X8UKU8"/>
<keyword evidence="2" id="KW-1185">Reference proteome</keyword>
<reference evidence="1 2" key="1">
    <citation type="submission" date="2019-03" db="EMBL/GenBank/DDBJ databases">
        <title>Genomic Encyclopedia of Type Strains, Phase IV (KMG-IV): sequencing the most valuable type-strain genomes for metagenomic binning, comparative biology and taxonomic classification.</title>
        <authorList>
            <person name="Goeker M."/>
        </authorList>
    </citation>
    <scope>NUCLEOTIDE SEQUENCE [LARGE SCALE GENOMIC DNA]</scope>
    <source>
        <strain evidence="1 2">DSM 100433</strain>
    </source>
</reference>
<dbReference type="Pfam" id="PF02620">
    <property type="entry name" value="YceD"/>
    <property type="match status" value="1"/>
</dbReference>
<dbReference type="OrthoDB" id="9790372at2"/>
<protein>
    <recommendedName>
        <fullName evidence="3">DUF177 domain-containing protein</fullName>
    </recommendedName>
</protein>
<comment type="caution">
    <text evidence="1">The sequence shown here is derived from an EMBL/GenBank/DDBJ whole genome shotgun (WGS) entry which is preliminary data.</text>
</comment>
<gene>
    <name evidence="1" type="ORF">EDD78_10137</name>
</gene>
<evidence type="ECO:0000313" key="2">
    <source>
        <dbReference type="Proteomes" id="UP000294682"/>
    </source>
</evidence>
<dbReference type="RefSeq" id="WP_079700172.1">
    <property type="nucleotide sequence ID" value="NZ_JADNAH010000054.1"/>
</dbReference>
<evidence type="ECO:0008006" key="3">
    <source>
        <dbReference type="Google" id="ProtNLM"/>
    </source>
</evidence>
<dbReference type="EMBL" id="SLUK01000001">
    <property type="protein sequence ID" value="TCL45060.1"/>
    <property type="molecule type" value="Genomic_DNA"/>
</dbReference>
<name>A0A9X8UKU8_9FIRM</name>
<organism evidence="1 2">
    <name type="scientific">Harryflintia acetispora</name>
    <dbReference type="NCBI Taxonomy" id="1849041"/>
    <lineage>
        <taxon>Bacteria</taxon>
        <taxon>Bacillati</taxon>
        <taxon>Bacillota</taxon>
        <taxon>Clostridia</taxon>
        <taxon>Eubacteriales</taxon>
        <taxon>Oscillospiraceae</taxon>
        <taxon>Harryflintia</taxon>
    </lineage>
</organism>
<sequence length="165" mass="18339">MILDLTHLFEDEGGEVPFSHLLDLSQVEFFGRHILQKPVEVEGRAVNTAGVVSLQYEARYRIDTVCDRCLEPVSREMAFRREQVVVKGLSGEENDEYLVVPDGLVNLDELVYADVVLELPSKNVCSEDCRGLCECCGANLNHGACGCKKPSVDPRLSALQDLLEQ</sequence>
<proteinExistence type="predicted"/>
<evidence type="ECO:0000313" key="1">
    <source>
        <dbReference type="EMBL" id="TCL45060.1"/>
    </source>
</evidence>
<dbReference type="InterPro" id="IPR003772">
    <property type="entry name" value="YceD"/>
</dbReference>
<dbReference type="Proteomes" id="UP000294682">
    <property type="component" value="Unassembled WGS sequence"/>
</dbReference>
<accession>A0A9X8UKU8</accession>